<reference evidence="2" key="2">
    <citation type="submission" date="2020-12" db="EMBL/GenBank/DDBJ databases">
        <title>New Spironucleus salmonicida genome in near-complete chromosomes.</title>
        <authorList>
            <person name="Xu F."/>
            <person name="Kurt Z."/>
            <person name="Jimenez-Gonzalez A."/>
            <person name="Astvaldsson A."/>
            <person name="Andersson J.O."/>
            <person name="Svard S.G."/>
        </authorList>
    </citation>
    <scope>NUCLEOTIDE SEQUENCE</scope>
    <source>
        <strain evidence="2">ATCC 50377</strain>
    </source>
</reference>
<evidence type="ECO:0000313" key="3">
    <source>
        <dbReference type="Proteomes" id="UP000018208"/>
    </source>
</evidence>
<evidence type="ECO:0000313" key="1">
    <source>
        <dbReference type="EMBL" id="EST49349.1"/>
    </source>
</evidence>
<accession>V6M7D6</accession>
<dbReference type="AlphaFoldDB" id="V6M7D6"/>
<evidence type="ECO:0000313" key="2">
    <source>
        <dbReference type="EMBL" id="KAH0576736.1"/>
    </source>
</evidence>
<organism evidence="1">
    <name type="scientific">Spironucleus salmonicida</name>
    <dbReference type="NCBI Taxonomy" id="348837"/>
    <lineage>
        <taxon>Eukaryota</taxon>
        <taxon>Metamonada</taxon>
        <taxon>Diplomonadida</taxon>
        <taxon>Hexamitidae</taxon>
        <taxon>Hexamitinae</taxon>
        <taxon>Spironucleus</taxon>
    </lineage>
</organism>
<proteinExistence type="predicted"/>
<name>V6M7D6_9EUKA</name>
<dbReference type="VEuPathDB" id="GiardiaDB:SS50377_20082"/>
<reference evidence="1 2" key="1">
    <citation type="journal article" date="2014" name="PLoS Genet.">
        <title>The Genome of Spironucleus salmonicida Highlights a Fish Pathogen Adapted to Fluctuating Environments.</title>
        <authorList>
            <person name="Xu F."/>
            <person name="Jerlstrom-Hultqvist J."/>
            <person name="Einarsson E."/>
            <person name="Astvaldsson A."/>
            <person name="Svard S.G."/>
            <person name="Andersson J.O."/>
        </authorList>
    </citation>
    <scope>NUCLEOTIDE SEQUENCE</scope>
    <source>
        <strain evidence="2">ATCC 50377</strain>
    </source>
</reference>
<dbReference type="EMBL" id="KI545952">
    <property type="protein sequence ID" value="EST49349.1"/>
    <property type="molecule type" value="Genomic_DNA"/>
</dbReference>
<dbReference type="Proteomes" id="UP000018208">
    <property type="component" value="Unassembled WGS sequence"/>
</dbReference>
<protein>
    <submittedName>
        <fullName evidence="1">Uncharacterized protein</fullName>
    </submittedName>
</protein>
<gene>
    <name evidence="1" type="ORF">SS50377_10274</name>
    <name evidence="2" type="ORF">SS50377_20082</name>
</gene>
<sequence>MKKIAPSVVTFFLDAYKLVDCSVIFALYIQYFHQQNINFEFIDVEIVKQTALSNFFYCRIGLSFCLQFDLQVPINVLFDNLASMDYKIQILAMKICLISELIVFKSAISECYLQVRADYRVGNFDLLDIEIMMEKSGNFEDLNILID</sequence>
<keyword evidence="3" id="KW-1185">Reference proteome</keyword>
<dbReference type="EMBL" id="AUWU02000001">
    <property type="protein sequence ID" value="KAH0576736.1"/>
    <property type="molecule type" value="Genomic_DNA"/>
</dbReference>